<dbReference type="PROSITE" id="PS50994">
    <property type="entry name" value="INTEGRASE"/>
    <property type="match status" value="1"/>
</dbReference>
<dbReference type="PANTHER" id="PTHR37984">
    <property type="entry name" value="PROTEIN CBG26694"/>
    <property type="match status" value="1"/>
</dbReference>
<dbReference type="Gene3D" id="2.40.70.10">
    <property type="entry name" value="Acid Proteases"/>
    <property type="match status" value="1"/>
</dbReference>
<organism evidence="4 5">
    <name type="scientific">Pinctada imbricata</name>
    <name type="common">Atlantic pearl-oyster</name>
    <name type="synonym">Pinctada martensii</name>
    <dbReference type="NCBI Taxonomy" id="66713"/>
    <lineage>
        <taxon>Eukaryota</taxon>
        <taxon>Metazoa</taxon>
        <taxon>Spiralia</taxon>
        <taxon>Lophotrochozoa</taxon>
        <taxon>Mollusca</taxon>
        <taxon>Bivalvia</taxon>
        <taxon>Autobranchia</taxon>
        <taxon>Pteriomorphia</taxon>
        <taxon>Pterioida</taxon>
        <taxon>Pterioidea</taxon>
        <taxon>Pteriidae</taxon>
        <taxon>Pinctada</taxon>
    </lineage>
</organism>
<accession>A0AA89BK84</accession>
<protein>
    <recommendedName>
        <fullName evidence="6">Endonuclease</fullName>
    </recommendedName>
</protein>
<dbReference type="Gene3D" id="1.10.340.70">
    <property type="match status" value="1"/>
</dbReference>
<keyword evidence="5" id="KW-1185">Reference proteome</keyword>
<evidence type="ECO:0008006" key="6">
    <source>
        <dbReference type="Google" id="ProtNLM"/>
    </source>
</evidence>
<dbReference type="Pfam" id="PF22938">
    <property type="entry name" value="Integrase_p58_C"/>
    <property type="match status" value="1"/>
</dbReference>
<dbReference type="GO" id="GO:0006508">
    <property type="term" value="P:proteolysis"/>
    <property type="evidence" value="ECO:0007669"/>
    <property type="project" value="InterPro"/>
</dbReference>
<dbReference type="GO" id="GO:0004190">
    <property type="term" value="F:aspartic-type endopeptidase activity"/>
    <property type="evidence" value="ECO:0007669"/>
    <property type="project" value="InterPro"/>
</dbReference>
<sequence>MQAKQCSLKSLSYDGVYVQGKLNGIKIIYTADTGATKTVISRRSYLKIPKGRRPTLTKCTDTITGAGGKPIQKMGKAKFEIELGPLCFQRELVIANIEDDALLGIDILQNEEGGAADILLSEGIIKFMRKSIPCIQIGLPGRERRVTASQSYHIPPYSEMVINAEIERNEEEYHDLIIEPSENFKKNCNLLMASTVVNIAQKMTAPVRVLNPFSHEVVLYANTTIGVTGECLVTSEPLVENEDASEEENLQPIDNEESLKCGPCPKCKKRLVGIPEPSFVRQPRKTDSTFTAKAVETRSHVEKDATFWTTISGTDATKMQQLQNEDPDIKPVYQWKLQKTKPSKTELAMQSPATRHYCLMWESLELQNNVLVKIHPNKDGLGDDTQLITPKKLQPAILFHNHESMMSGHLGANRTWKKTHAKLYWYEMRKDIAIYVQKCDNCAVNKPLPKSPKSPLGSTLVSAPLDRLAIDIMGPLPRTKRGNRYILVIIDCFTKWVEIFPIMDQTAPTCADRLMDVICRFGCPLSIHSDQGRTFESDIFKELCAMLEIRKTRSSPRNPKCNGTVERFNKTLTTMIRAYIREEETEWDLNLDCLAAAYRATPCASTGLSPNFLMLGREVCLPVDIIFGQPKSYEGNIITKGSYLQELREKMNKAHAIARKHLQQSANYHKCRYDQKASISPYNPGDYVLYLHEERKEGECSKLHPLYHGPFVVVQRINDLVYRIQMDSQGKMKVVNYNKLKPYKGEKLPKWGQSAVKKFQALS</sequence>
<dbReference type="InterPro" id="IPR012337">
    <property type="entry name" value="RNaseH-like_sf"/>
</dbReference>
<keyword evidence="1" id="KW-0378">Hydrolase</keyword>
<name>A0AA89BK84_PINIB</name>
<dbReference type="FunFam" id="1.10.340.70:FF:000001">
    <property type="entry name" value="Retrovirus-related Pol polyprotein from transposon gypsy-like Protein"/>
    <property type="match status" value="1"/>
</dbReference>
<evidence type="ECO:0000256" key="1">
    <source>
        <dbReference type="ARBA" id="ARBA00022801"/>
    </source>
</evidence>
<dbReference type="SUPFAM" id="SSF53098">
    <property type="entry name" value="Ribonuclease H-like"/>
    <property type="match status" value="1"/>
</dbReference>
<evidence type="ECO:0000259" key="2">
    <source>
        <dbReference type="PROSITE" id="PS50175"/>
    </source>
</evidence>
<feature type="domain" description="Peptidase A2" evidence="2">
    <location>
        <begin position="27"/>
        <end position="107"/>
    </location>
</feature>
<feature type="domain" description="Integrase catalytic" evidence="3">
    <location>
        <begin position="460"/>
        <end position="618"/>
    </location>
</feature>
<dbReference type="InterPro" id="IPR001995">
    <property type="entry name" value="Peptidase_A2_cat"/>
</dbReference>
<dbReference type="GO" id="GO:0003676">
    <property type="term" value="F:nucleic acid binding"/>
    <property type="evidence" value="ECO:0007669"/>
    <property type="project" value="InterPro"/>
</dbReference>
<dbReference type="Gene3D" id="3.30.420.10">
    <property type="entry name" value="Ribonuclease H-like superfamily/Ribonuclease H"/>
    <property type="match status" value="1"/>
</dbReference>
<dbReference type="Pfam" id="PF00665">
    <property type="entry name" value="rve"/>
    <property type="match status" value="1"/>
</dbReference>
<dbReference type="Pfam" id="PF17921">
    <property type="entry name" value="Integrase_H2C2"/>
    <property type="match status" value="1"/>
</dbReference>
<dbReference type="EMBL" id="VSWD01000012">
    <property type="protein sequence ID" value="KAK3085543.1"/>
    <property type="molecule type" value="Genomic_DNA"/>
</dbReference>
<dbReference type="InterPro" id="IPR021109">
    <property type="entry name" value="Peptidase_aspartic_dom_sf"/>
</dbReference>
<dbReference type="SUPFAM" id="SSF50630">
    <property type="entry name" value="Acid proteases"/>
    <property type="match status" value="1"/>
</dbReference>
<evidence type="ECO:0000313" key="5">
    <source>
        <dbReference type="Proteomes" id="UP001186944"/>
    </source>
</evidence>
<evidence type="ECO:0000313" key="4">
    <source>
        <dbReference type="EMBL" id="KAK3085543.1"/>
    </source>
</evidence>
<dbReference type="InterPro" id="IPR054465">
    <property type="entry name" value="Integrase_p58-like_C"/>
</dbReference>
<dbReference type="PROSITE" id="PS50175">
    <property type="entry name" value="ASP_PROT_RETROV"/>
    <property type="match status" value="1"/>
</dbReference>
<dbReference type="Proteomes" id="UP001186944">
    <property type="component" value="Unassembled WGS sequence"/>
</dbReference>
<dbReference type="InterPro" id="IPR041588">
    <property type="entry name" value="Integrase_H2C2"/>
</dbReference>
<proteinExistence type="predicted"/>
<dbReference type="FunFam" id="3.30.420.10:FF:000032">
    <property type="entry name" value="Retrovirus-related Pol polyprotein from transposon 297-like Protein"/>
    <property type="match status" value="1"/>
</dbReference>
<dbReference type="PANTHER" id="PTHR37984:SF15">
    <property type="entry name" value="INTEGRASE CATALYTIC DOMAIN-CONTAINING PROTEIN"/>
    <property type="match status" value="1"/>
</dbReference>
<comment type="caution">
    <text evidence="4">The sequence shown here is derived from an EMBL/GenBank/DDBJ whole genome shotgun (WGS) entry which is preliminary data.</text>
</comment>
<evidence type="ECO:0000259" key="3">
    <source>
        <dbReference type="PROSITE" id="PS50994"/>
    </source>
</evidence>
<dbReference type="GO" id="GO:0015074">
    <property type="term" value="P:DNA integration"/>
    <property type="evidence" value="ECO:0007669"/>
    <property type="project" value="InterPro"/>
</dbReference>
<gene>
    <name evidence="4" type="ORF">FSP39_005031</name>
</gene>
<dbReference type="InterPro" id="IPR036397">
    <property type="entry name" value="RNaseH_sf"/>
</dbReference>
<reference evidence="4" key="1">
    <citation type="submission" date="2019-08" db="EMBL/GenBank/DDBJ databases">
        <title>The improved chromosome-level genome for the pearl oyster Pinctada fucata martensii using PacBio sequencing and Hi-C.</title>
        <authorList>
            <person name="Zheng Z."/>
        </authorList>
    </citation>
    <scope>NUCLEOTIDE SEQUENCE</scope>
    <source>
        <strain evidence="4">ZZ-2019</strain>
        <tissue evidence="4">Adductor muscle</tissue>
    </source>
</reference>
<dbReference type="AlphaFoldDB" id="A0AA89BK84"/>
<dbReference type="InterPro" id="IPR050951">
    <property type="entry name" value="Retrovirus_Pol_polyprotein"/>
</dbReference>
<dbReference type="InterPro" id="IPR001584">
    <property type="entry name" value="Integrase_cat-core"/>
</dbReference>